<dbReference type="RefSeq" id="WP_074906209.1">
    <property type="nucleotide sequence ID" value="NZ_FOUB01000043.1"/>
</dbReference>
<dbReference type="OrthoDB" id="9812088at2"/>
<gene>
    <name evidence="1" type="ORF">SAMN05421863_10437</name>
</gene>
<proteinExistence type="predicted"/>
<reference evidence="2" key="1">
    <citation type="submission" date="2016-10" db="EMBL/GenBank/DDBJ databases">
        <authorList>
            <person name="Varghese N."/>
            <person name="Submissions S."/>
        </authorList>
    </citation>
    <scope>NUCLEOTIDE SEQUENCE [LARGE SCALE GENOMIC DNA]</scope>
    <source>
        <strain evidence="2">Nm44</strain>
    </source>
</reference>
<dbReference type="AlphaFoldDB" id="A0A1I4SRT0"/>
<evidence type="ECO:0000313" key="2">
    <source>
        <dbReference type="Proteomes" id="UP000183287"/>
    </source>
</evidence>
<sequence>MTYATATQLLDQFSAEEIAQRADQGIPRLVTAGMLATAAAGGSLSEYTQAEQDATLAALAVINNRLLDADSVINSYLATRYTLPLSTVPRVVMLIACDLARYALHDDQALEPITERYKDAIKRLKDMTSSQSSLGVDIAGNKPTVNDAAQMSSTTPVFRRDQGGFI</sequence>
<organism evidence="1 2">
    <name type="scientific">Nitrosomonas communis</name>
    <dbReference type="NCBI Taxonomy" id="44574"/>
    <lineage>
        <taxon>Bacteria</taxon>
        <taxon>Pseudomonadati</taxon>
        <taxon>Pseudomonadota</taxon>
        <taxon>Betaproteobacteria</taxon>
        <taxon>Nitrosomonadales</taxon>
        <taxon>Nitrosomonadaceae</taxon>
        <taxon>Nitrosomonas</taxon>
    </lineage>
</organism>
<protein>
    <submittedName>
        <fullName evidence="1">Mu-like prophage protein gp36</fullName>
    </submittedName>
</protein>
<name>A0A1I4SRT0_9PROT</name>
<evidence type="ECO:0000313" key="1">
    <source>
        <dbReference type="EMBL" id="SFM67142.1"/>
    </source>
</evidence>
<keyword evidence="2" id="KW-1185">Reference proteome</keyword>
<accession>A0A1I4SRT0</accession>
<dbReference type="EMBL" id="FOUB01000043">
    <property type="protein sequence ID" value="SFM67142.1"/>
    <property type="molecule type" value="Genomic_DNA"/>
</dbReference>
<dbReference type="InterPro" id="IPR009752">
    <property type="entry name" value="Phage_Mu_GpJ"/>
</dbReference>
<dbReference type="Proteomes" id="UP000183287">
    <property type="component" value="Unassembled WGS sequence"/>
</dbReference>
<dbReference type="Pfam" id="PF07030">
    <property type="entry name" value="Phage_Mu_Gp36"/>
    <property type="match status" value="1"/>
</dbReference>